<dbReference type="EMBL" id="JXLC01000002">
    <property type="protein sequence ID" value="OJG93315.1"/>
    <property type="molecule type" value="Genomic_DNA"/>
</dbReference>
<evidence type="ECO:0000313" key="2">
    <source>
        <dbReference type="EMBL" id="ALS00326.1"/>
    </source>
</evidence>
<accession>A0A0S3K7N8</accession>
<gene>
    <name evidence="2" type="ORF">ATZ33_02715</name>
    <name evidence="3" type="ORF">RV15_GL001347</name>
</gene>
<keyword evidence="4" id="KW-1185">Reference proteome</keyword>
<feature type="transmembrane region" description="Helical" evidence="1">
    <location>
        <begin position="6"/>
        <end position="28"/>
    </location>
</feature>
<evidence type="ECO:0000313" key="3">
    <source>
        <dbReference type="EMBL" id="OJG93315.1"/>
    </source>
</evidence>
<proteinExistence type="predicted"/>
<dbReference type="Proteomes" id="UP000065511">
    <property type="component" value="Chromosome"/>
</dbReference>
<evidence type="ECO:0000313" key="4">
    <source>
        <dbReference type="Proteomes" id="UP000065511"/>
    </source>
</evidence>
<sequence>MKNFAGLIIQTIIITFNRFLIFIFYLACAKLKGQKIEFKNLSKKSDRSLCDHLKINHYIIHRLNVAVEIISVIEFEIKVVKKQMSSIHDYEIDSYSVDFKKNMLIMNVSSNQYKKQIIFYDVFCYRFYEEMPYSIIFDLEERPIESFYTENKELLIQTKNYVWPIMYDSLQELAAKIKDSNLHYQVLTSSYGLNGWILAERVEIVTIK</sequence>
<evidence type="ECO:0000256" key="1">
    <source>
        <dbReference type="SAM" id="Phobius"/>
    </source>
</evidence>
<reference evidence="3 5" key="1">
    <citation type="submission" date="2014-12" db="EMBL/GenBank/DDBJ databases">
        <title>Draft genome sequences of 29 type strains of Enterococci.</title>
        <authorList>
            <person name="Zhong Z."/>
            <person name="Sun Z."/>
            <person name="Liu W."/>
            <person name="Zhang W."/>
            <person name="Zhang H."/>
        </authorList>
    </citation>
    <scope>NUCLEOTIDE SEQUENCE [LARGE SCALE GENOMIC DNA]</scope>
    <source>
        <strain evidence="3 5">DSM 22801</strain>
    </source>
</reference>
<dbReference type="KEGG" id="ess:ATZ33_02715"/>
<evidence type="ECO:0000313" key="5">
    <source>
        <dbReference type="Proteomes" id="UP000183039"/>
    </source>
</evidence>
<dbReference type="AlphaFoldDB" id="A0A0S3K7N8"/>
<dbReference type="Proteomes" id="UP000183039">
    <property type="component" value="Unassembled WGS sequence"/>
</dbReference>
<protein>
    <submittedName>
        <fullName evidence="3">Uncharacterized protein</fullName>
    </submittedName>
</protein>
<organism evidence="3 5">
    <name type="scientific">Enterococcus silesiacus</name>
    <dbReference type="NCBI Taxonomy" id="332949"/>
    <lineage>
        <taxon>Bacteria</taxon>
        <taxon>Bacillati</taxon>
        <taxon>Bacillota</taxon>
        <taxon>Bacilli</taxon>
        <taxon>Lactobacillales</taxon>
        <taxon>Enterococcaceae</taxon>
        <taxon>Enterococcus</taxon>
    </lineage>
</organism>
<reference evidence="2 4" key="2">
    <citation type="submission" date="2015-12" db="EMBL/GenBank/DDBJ databases">
        <authorList>
            <person name="Lauer A."/>
            <person name="Humrighouse B."/>
            <person name="Loparev V."/>
            <person name="Shewmaker P.L."/>
            <person name="Whitney A.M."/>
            <person name="McLaughlin R.W."/>
        </authorList>
    </citation>
    <scope>NUCLEOTIDE SEQUENCE [LARGE SCALE GENOMIC DNA]</scope>
    <source>
        <strain evidence="2 4">LMG 23085</strain>
    </source>
</reference>
<name>A0A0S3K7N8_9ENTE</name>
<keyword evidence="1" id="KW-0472">Membrane</keyword>
<keyword evidence="1" id="KW-0812">Transmembrane</keyword>
<keyword evidence="1" id="KW-1133">Transmembrane helix</keyword>
<dbReference type="EMBL" id="CP013614">
    <property type="protein sequence ID" value="ALS00326.1"/>
    <property type="molecule type" value="Genomic_DNA"/>
</dbReference>